<feature type="repeat" description="TPR" evidence="10">
    <location>
        <begin position="594"/>
        <end position="627"/>
    </location>
</feature>
<dbReference type="PANTHER" id="PTHR45783:SF3">
    <property type="entry name" value="KINESIN LIGHT CHAIN"/>
    <property type="match status" value="1"/>
</dbReference>
<dbReference type="InterPro" id="IPR035897">
    <property type="entry name" value="Toll_tir_struct_dom_sf"/>
</dbReference>
<dbReference type="HOGENOM" id="CLU_000288_125_8_10"/>
<dbReference type="Proteomes" id="UP000001208">
    <property type="component" value="Chromosome"/>
</dbReference>
<dbReference type="InterPro" id="IPR019734">
    <property type="entry name" value="TPR_rpt"/>
</dbReference>
<dbReference type="OrthoDB" id="596297at2"/>
<feature type="repeat" description="TPR" evidence="10">
    <location>
        <begin position="678"/>
        <end position="711"/>
    </location>
</feature>
<dbReference type="PRINTS" id="PR00381">
    <property type="entry name" value="KINESINLIGHT"/>
</dbReference>
<dbReference type="Pfam" id="PF13676">
    <property type="entry name" value="TIR_2"/>
    <property type="match status" value="1"/>
</dbReference>
<dbReference type="InterPro" id="IPR027417">
    <property type="entry name" value="P-loop_NTPase"/>
</dbReference>
<feature type="domain" description="TIR" evidence="12">
    <location>
        <begin position="3"/>
        <end position="139"/>
    </location>
</feature>
<name>B3QZ81_CHLT3</name>
<dbReference type="GO" id="GO:0019894">
    <property type="term" value="F:kinesin binding"/>
    <property type="evidence" value="ECO:0007669"/>
    <property type="project" value="TreeGrafter"/>
</dbReference>
<evidence type="ECO:0000256" key="11">
    <source>
        <dbReference type="SAM" id="MobiDB-lite"/>
    </source>
</evidence>
<dbReference type="SMART" id="SM00028">
    <property type="entry name" value="TPR"/>
    <property type="match status" value="6"/>
</dbReference>
<dbReference type="GO" id="GO:0005874">
    <property type="term" value="C:microtubule"/>
    <property type="evidence" value="ECO:0007669"/>
    <property type="project" value="UniProtKB-KW"/>
</dbReference>
<dbReference type="InterPro" id="IPR000157">
    <property type="entry name" value="TIR_dom"/>
</dbReference>
<dbReference type="SUPFAM" id="SSF52200">
    <property type="entry name" value="Toll/Interleukin receptor TIR domain"/>
    <property type="match status" value="1"/>
</dbReference>
<dbReference type="EMBL" id="CP001100">
    <property type="protein sequence ID" value="ACF13774.1"/>
    <property type="molecule type" value="Genomic_DNA"/>
</dbReference>
<dbReference type="GO" id="GO:0005871">
    <property type="term" value="C:kinesin complex"/>
    <property type="evidence" value="ECO:0007669"/>
    <property type="project" value="InterPro"/>
</dbReference>
<reference evidence="13 14" key="1">
    <citation type="submission" date="2008-06" db="EMBL/GenBank/DDBJ databases">
        <title>Complete sequence of Chloroherpeton thalassium ATCC 35110.</title>
        <authorList>
            <consortium name="US DOE Joint Genome Institute"/>
            <person name="Lucas S."/>
            <person name="Copeland A."/>
            <person name="Lapidus A."/>
            <person name="Glavina del Rio T."/>
            <person name="Dalin E."/>
            <person name="Tice H."/>
            <person name="Bruce D."/>
            <person name="Goodwin L."/>
            <person name="Pitluck S."/>
            <person name="Schmutz J."/>
            <person name="Larimer F."/>
            <person name="Land M."/>
            <person name="Hauser L."/>
            <person name="Kyrpides N."/>
            <person name="Mikhailova N."/>
            <person name="Liu Z."/>
            <person name="Li T."/>
            <person name="Zhao F."/>
            <person name="Overmann J."/>
            <person name="Bryant D.A."/>
            <person name="Richardson P."/>
        </authorList>
    </citation>
    <scope>NUCLEOTIDE SEQUENCE [LARGE SCALE GENOMIC DNA]</scope>
    <source>
        <strain evidence="14">ATCC 35110 / GB-78</strain>
    </source>
</reference>
<dbReference type="Gene3D" id="3.40.50.10140">
    <property type="entry name" value="Toll/interleukin-1 receptor homology (TIR) domain"/>
    <property type="match status" value="1"/>
</dbReference>
<keyword evidence="5" id="KW-0677">Repeat</keyword>
<protein>
    <submittedName>
        <fullName evidence="13">TPR repeat-containing protein</fullName>
    </submittedName>
</protein>
<dbReference type="AlphaFoldDB" id="B3QZ81"/>
<feature type="repeat" description="TPR" evidence="10">
    <location>
        <begin position="720"/>
        <end position="753"/>
    </location>
</feature>
<feature type="repeat" description="TPR" evidence="10">
    <location>
        <begin position="762"/>
        <end position="795"/>
    </location>
</feature>
<dbReference type="eggNOG" id="COG1672">
    <property type="taxonomic scope" value="Bacteria"/>
</dbReference>
<gene>
    <name evidence="13" type="ordered locus">Ctha_1311</name>
</gene>
<evidence type="ECO:0000313" key="14">
    <source>
        <dbReference type="Proteomes" id="UP000001208"/>
    </source>
</evidence>
<evidence type="ECO:0000256" key="3">
    <source>
        <dbReference type="ARBA" id="ARBA00022490"/>
    </source>
</evidence>
<evidence type="ECO:0000256" key="7">
    <source>
        <dbReference type="ARBA" id="ARBA00023054"/>
    </source>
</evidence>
<keyword evidence="9" id="KW-0206">Cytoskeleton</keyword>
<feature type="compositionally biased region" description="Basic and acidic residues" evidence="11">
    <location>
        <begin position="132"/>
        <end position="150"/>
    </location>
</feature>
<dbReference type="NCBIfam" id="NF040586">
    <property type="entry name" value="FxSxx_TPR"/>
    <property type="match status" value="1"/>
</dbReference>
<dbReference type="SUPFAM" id="SSF52540">
    <property type="entry name" value="P-loop containing nucleoside triphosphate hydrolases"/>
    <property type="match status" value="1"/>
</dbReference>
<dbReference type="eggNOG" id="COG0457">
    <property type="taxonomic scope" value="Bacteria"/>
</dbReference>
<dbReference type="Pfam" id="PF13424">
    <property type="entry name" value="TPR_12"/>
    <property type="match status" value="3"/>
</dbReference>
<proteinExistence type="inferred from homology"/>
<dbReference type="RefSeq" id="WP_012499858.1">
    <property type="nucleotide sequence ID" value="NC_011026.1"/>
</dbReference>
<evidence type="ECO:0000256" key="2">
    <source>
        <dbReference type="ARBA" id="ARBA00009622"/>
    </source>
</evidence>
<feature type="region of interest" description="Disordered" evidence="11">
    <location>
        <begin position="132"/>
        <end position="159"/>
    </location>
</feature>
<sequence length="818" mass="91986">MAGKKDFFISYTGADEQIASWIAYVLEEAHFGVIFQPWDFNTAGRSIIGNINTATIQSERTIAVISPDYFNSRYTVSEWETAVKKDPEGEVGLLIPIIVREHEIDGILSRLNYISFVGLNEDEAQSALLKGIKRERAKPKEKPSYEKEPLTNRPKPRFPGTLPDVCNLSHPNPNFTGRDIILQELRKSLKRGGSTAVTQQALYGLGGIGKTQLALEYAHRHAASYDLIWWLRADTTSTLFADFSSLAMALDLLKEDETGEEIVLKAVLKWLNKNTGWLLVFDNAEDAGSIRKYLPQAHGGHVLITSRNQNWKPICASLELKVWSREESVDFLLKRTGQKDEKGADEIAEALGDLPLALEQAAAYIDTRKKTFADYLALFNSRRRELWQREKCPNDYPDTVATTWELAFGEIQNVPLAKEMLSLCALLAPNAIPTDLLQNALAYLKGDEGKPEAVDEFDFDDAVGKICAYSLFSVESEQMNMHRLVQAVIRDQITEAERRRYENALINALSDLFPDEGYNNPTCWPDCARLLPHAESITANISNDNEAWHETAILLNSMGLYHFGRAAYAEAEPLLRRALEIREKQLGEEHPLVATSLNNLGLLLQAQGKNAEAEPLYRRSLEIHEKQLGEEHPHVAMSLNNLAGLLQAQGKYAEAEPLYRRALEIWEKQLGEEHPLVATSLNNLGLLLQAQGKYAEAEPLIRRALEIREKQLGEEHPDVAMSLNNLGALLDDQGKYAEAEPLYRRALEIREKQLGEEHPDVATSLNNLAELLRIQGKYGEAEPLYRRAVEILEKTLGNEHPDTITVQNNLSILLKQMK</sequence>
<evidence type="ECO:0000256" key="1">
    <source>
        <dbReference type="ARBA" id="ARBA00004245"/>
    </source>
</evidence>
<dbReference type="SUPFAM" id="SSF48452">
    <property type="entry name" value="TPR-like"/>
    <property type="match status" value="1"/>
</dbReference>
<evidence type="ECO:0000256" key="10">
    <source>
        <dbReference type="PROSITE-ProRule" id="PRU00339"/>
    </source>
</evidence>
<dbReference type="GO" id="GO:0007018">
    <property type="term" value="P:microtubule-based movement"/>
    <property type="evidence" value="ECO:0007669"/>
    <property type="project" value="TreeGrafter"/>
</dbReference>
<dbReference type="InterPro" id="IPR056681">
    <property type="entry name" value="DUF7779"/>
</dbReference>
<keyword evidence="8" id="KW-0505">Motor protein</keyword>
<keyword evidence="14" id="KW-1185">Reference proteome</keyword>
<dbReference type="STRING" id="517418.Ctha_1311"/>
<evidence type="ECO:0000256" key="8">
    <source>
        <dbReference type="ARBA" id="ARBA00023175"/>
    </source>
</evidence>
<evidence type="ECO:0000256" key="5">
    <source>
        <dbReference type="ARBA" id="ARBA00022737"/>
    </source>
</evidence>
<keyword evidence="4" id="KW-0493">Microtubule</keyword>
<dbReference type="InterPro" id="IPR011990">
    <property type="entry name" value="TPR-like_helical_dom_sf"/>
</dbReference>
<dbReference type="Pfam" id="PF00931">
    <property type="entry name" value="NB-ARC"/>
    <property type="match status" value="1"/>
</dbReference>
<dbReference type="Gene3D" id="3.40.50.300">
    <property type="entry name" value="P-loop containing nucleotide triphosphate hydrolases"/>
    <property type="match status" value="1"/>
</dbReference>
<organism evidence="13 14">
    <name type="scientific">Chloroherpeton thalassium (strain ATCC 35110 / GB-78)</name>
    <dbReference type="NCBI Taxonomy" id="517418"/>
    <lineage>
        <taxon>Bacteria</taxon>
        <taxon>Pseudomonadati</taxon>
        <taxon>Chlorobiota</taxon>
        <taxon>Chlorobiia</taxon>
        <taxon>Chlorobiales</taxon>
        <taxon>Chloroherpetonaceae</taxon>
        <taxon>Chloroherpeton</taxon>
    </lineage>
</organism>
<dbReference type="InterPro" id="IPR002182">
    <property type="entry name" value="NB-ARC"/>
</dbReference>
<comment type="subcellular location">
    <subcellularLocation>
        <location evidence="1">Cytoplasm</location>
        <location evidence="1">Cytoskeleton</location>
    </subcellularLocation>
</comment>
<accession>B3QZ81</accession>
<dbReference type="PROSITE" id="PS50104">
    <property type="entry name" value="TIR"/>
    <property type="match status" value="1"/>
</dbReference>
<keyword evidence="6 10" id="KW-0802">TPR repeat</keyword>
<dbReference type="GO" id="GO:0007165">
    <property type="term" value="P:signal transduction"/>
    <property type="evidence" value="ECO:0007669"/>
    <property type="project" value="InterPro"/>
</dbReference>
<evidence type="ECO:0000313" key="13">
    <source>
        <dbReference type="EMBL" id="ACF13774.1"/>
    </source>
</evidence>
<keyword evidence="3" id="KW-0963">Cytoplasm</keyword>
<dbReference type="KEGG" id="cts:Ctha_1311"/>
<dbReference type="Pfam" id="PF25000">
    <property type="entry name" value="DUF7779"/>
    <property type="match status" value="1"/>
</dbReference>
<dbReference type="Gene3D" id="1.25.40.10">
    <property type="entry name" value="Tetratricopeptide repeat domain"/>
    <property type="match status" value="3"/>
</dbReference>
<dbReference type="PANTHER" id="PTHR45783">
    <property type="entry name" value="KINESIN LIGHT CHAIN"/>
    <property type="match status" value="1"/>
</dbReference>
<comment type="similarity">
    <text evidence="2">Belongs to the kinesin light chain family.</text>
</comment>
<evidence type="ECO:0000256" key="9">
    <source>
        <dbReference type="ARBA" id="ARBA00023212"/>
    </source>
</evidence>
<keyword evidence="7" id="KW-0175">Coiled coil</keyword>
<evidence type="ECO:0000259" key="12">
    <source>
        <dbReference type="PROSITE" id="PS50104"/>
    </source>
</evidence>
<evidence type="ECO:0000256" key="6">
    <source>
        <dbReference type="ARBA" id="ARBA00022803"/>
    </source>
</evidence>
<dbReference type="InterPro" id="IPR002151">
    <property type="entry name" value="Kinesin_light"/>
</dbReference>
<dbReference type="PROSITE" id="PS50005">
    <property type="entry name" value="TPR"/>
    <property type="match status" value="4"/>
</dbReference>
<dbReference type="GO" id="GO:0043531">
    <property type="term" value="F:ADP binding"/>
    <property type="evidence" value="ECO:0007669"/>
    <property type="project" value="InterPro"/>
</dbReference>
<dbReference type="GO" id="GO:0005737">
    <property type="term" value="C:cytoplasm"/>
    <property type="evidence" value="ECO:0007669"/>
    <property type="project" value="TreeGrafter"/>
</dbReference>
<evidence type="ECO:0000256" key="4">
    <source>
        <dbReference type="ARBA" id="ARBA00022701"/>
    </source>
</evidence>